<gene>
    <name evidence="1" type="ORF">M9H77_26686</name>
</gene>
<sequence>MSDQKSDSCKREKILKVIKEFKDVFPEEMPSGLPPLRGIEHQIYLVPRAVLLNRLAYRSPPEKTKELRRQVEDLLSKGYVRESLSPYVVPVLLNPKKYSYVVSSQGLQMNQEKVKTIKEWPTPKNASEVRSFHKLASFDSIFIKDFSTIANPLMNLIKKMNGFKWEENQEKAFKLLKERLSSSHLLALSNFKEMFEIEYDASGVGIGGLSIQKLMANGRWSIEPLDNFLRPSLRRTCAMGRILFLSLSLLTIELDIPLLILLLRFLDGKQKAEFVKSIHAKKRVFFLPADWVWVHFQKERFPSQRKNKVHARGDSPFQALECIGDNAYIIHLPGEDSRINLFKVGADNMNRKS</sequence>
<dbReference type="Proteomes" id="UP001060085">
    <property type="component" value="Linkage Group LG06"/>
</dbReference>
<name>A0ACC0AEM9_CATRO</name>
<comment type="caution">
    <text evidence="1">The sequence shown here is derived from an EMBL/GenBank/DDBJ whole genome shotgun (WGS) entry which is preliminary data.</text>
</comment>
<protein>
    <submittedName>
        <fullName evidence="1">Uncharacterized protein</fullName>
    </submittedName>
</protein>
<reference evidence="2" key="1">
    <citation type="journal article" date="2023" name="Nat. Plants">
        <title>Single-cell RNA sequencing provides a high-resolution roadmap for understanding the multicellular compartmentation of specialized metabolism.</title>
        <authorList>
            <person name="Sun S."/>
            <person name="Shen X."/>
            <person name="Li Y."/>
            <person name="Li Y."/>
            <person name="Wang S."/>
            <person name="Li R."/>
            <person name="Zhang H."/>
            <person name="Shen G."/>
            <person name="Guo B."/>
            <person name="Wei J."/>
            <person name="Xu J."/>
            <person name="St-Pierre B."/>
            <person name="Chen S."/>
            <person name="Sun C."/>
        </authorList>
    </citation>
    <scope>NUCLEOTIDE SEQUENCE [LARGE SCALE GENOMIC DNA]</scope>
</reference>
<evidence type="ECO:0000313" key="1">
    <source>
        <dbReference type="EMBL" id="KAI5657893.1"/>
    </source>
</evidence>
<organism evidence="1 2">
    <name type="scientific">Catharanthus roseus</name>
    <name type="common">Madagascar periwinkle</name>
    <name type="synonym">Vinca rosea</name>
    <dbReference type="NCBI Taxonomy" id="4058"/>
    <lineage>
        <taxon>Eukaryota</taxon>
        <taxon>Viridiplantae</taxon>
        <taxon>Streptophyta</taxon>
        <taxon>Embryophyta</taxon>
        <taxon>Tracheophyta</taxon>
        <taxon>Spermatophyta</taxon>
        <taxon>Magnoliopsida</taxon>
        <taxon>eudicotyledons</taxon>
        <taxon>Gunneridae</taxon>
        <taxon>Pentapetalae</taxon>
        <taxon>asterids</taxon>
        <taxon>lamiids</taxon>
        <taxon>Gentianales</taxon>
        <taxon>Apocynaceae</taxon>
        <taxon>Rauvolfioideae</taxon>
        <taxon>Vinceae</taxon>
        <taxon>Catharanthinae</taxon>
        <taxon>Catharanthus</taxon>
    </lineage>
</organism>
<evidence type="ECO:0000313" key="2">
    <source>
        <dbReference type="Proteomes" id="UP001060085"/>
    </source>
</evidence>
<keyword evidence="2" id="KW-1185">Reference proteome</keyword>
<proteinExistence type="predicted"/>
<accession>A0ACC0AEM9</accession>
<dbReference type="EMBL" id="CM044706">
    <property type="protein sequence ID" value="KAI5657893.1"/>
    <property type="molecule type" value="Genomic_DNA"/>
</dbReference>